<protein>
    <submittedName>
        <fullName evidence="2">Uncharacterized protein</fullName>
    </submittedName>
</protein>
<dbReference type="Proteomes" id="UP000800235">
    <property type="component" value="Unassembled WGS sequence"/>
</dbReference>
<keyword evidence="1" id="KW-1133">Transmembrane helix</keyword>
<evidence type="ECO:0000256" key="1">
    <source>
        <dbReference type="SAM" id="Phobius"/>
    </source>
</evidence>
<organism evidence="2 3">
    <name type="scientific">Tothia fuscella</name>
    <dbReference type="NCBI Taxonomy" id="1048955"/>
    <lineage>
        <taxon>Eukaryota</taxon>
        <taxon>Fungi</taxon>
        <taxon>Dikarya</taxon>
        <taxon>Ascomycota</taxon>
        <taxon>Pezizomycotina</taxon>
        <taxon>Dothideomycetes</taxon>
        <taxon>Pleosporomycetidae</taxon>
        <taxon>Venturiales</taxon>
        <taxon>Cylindrosympodiaceae</taxon>
        <taxon>Tothia</taxon>
    </lineage>
</organism>
<keyword evidence="3" id="KW-1185">Reference proteome</keyword>
<dbReference type="AlphaFoldDB" id="A0A9P4TZ35"/>
<reference evidence="2" key="1">
    <citation type="journal article" date="2020" name="Stud. Mycol.">
        <title>101 Dothideomycetes genomes: a test case for predicting lifestyles and emergence of pathogens.</title>
        <authorList>
            <person name="Haridas S."/>
            <person name="Albert R."/>
            <person name="Binder M."/>
            <person name="Bloem J."/>
            <person name="Labutti K."/>
            <person name="Salamov A."/>
            <person name="Andreopoulos B."/>
            <person name="Baker S."/>
            <person name="Barry K."/>
            <person name="Bills G."/>
            <person name="Bluhm B."/>
            <person name="Cannon C."/>
            <person name="Castanera R."/>
            <person name="Culley D."/>
            <person name="Daum C."/>
            <person name="Ezra D."/>
            <person name="Gonzalez J."/>
            <person name="Henrissat B."/>
            <person name="Kuo A."/>
            <person name="Liang C."/>
            <person name="Lipzen A."/>
            <person name="Lutzoni F."/>
            <person name="Magnuson J."/>
            <person name="Mondo S."/>
            <person name="Nolan M."/>
            <person name="Ohm R."/>
            <person name="Pangilinan J."/>
            <person name="Park H.-J."/>
            <person name="Ramirez L."/>
            <person name="Alfaro M."/>
            <person name="Sun H."/>
            <person name="Tritt A."/>
            <person name="Yoshinaga Y."/>
            <person name="Zwiers L.-H."/>
            <person name="Turgeon B."/>
            <person name="Goodwin S."/>
            <person name="Spatafora J."/>
            <person name="Crous P."/>
            <person name="Grigoriev I."/>
        </authorList>
    </citation>
    <scope>NUCLEOTIDE SEQUENCE</scope>
    <source>
        <strain evidence="2">CBS 130266</strain>
    </source>
</reference>
<sequence length="77" mass="8956">MYSIGVLTWKHDIGFFEDLLWSWCRVCFERYYTNVSPCTKLLSMELLLNCLLGIWGLITVEMYRSDMRLAPSPPACG</sequence>
<keyword evidence="1" id="KW-0472">Membrane</keyword>
<dbReference type="EMBL" id="MU007038">
    <property type="protein sequence ID" value="KAF2430493.1"/>
    <property type="molecule type" value="Genomic_DNA"/>
</dbReference>
<name>A0A9P4TZ35_9PEZI</name>
<feature type="transmembrane region" description="Helical" evidence="1">
    <location>
        <begin position="41"/>
        <end position="60"/>
    </location>
</feature>
<evidence type="ECO:0000313" key="2">
    <source>
        <dbReference type="EMBL" id="KAF2430493.1"/>
    </source>
</evidence>
<keyword evidence="1" id="KW-0812">Transmembrane</keyword>
<evidence type="ECO:0000313" key="3">
    <source>
        <dbReference type="Proteomes" id="UP000800235"/>
    </source>
</evidence>
<proteinExistence type="predicted"/>
<comment type="caution">
    <text evidence="2">The sequence shown here is derived from an EMBL/GenBank/DDBJ whole genome shotgun (WGS) entry which is preliminary data.</text>
</comment>
<accession>A0A9P4TZ35</accession>
<gene>
    <name evidence="2" type="ORF">EJ08DRAFT_235549</name>
</gene>